<name>A0A6G5QNH5_CAMRE</name>
<dbReference type="InterPro" id="IPR051459">
    <property type="entry name" value="Cytochrome_c-type_DH"/>
</dbReference>
<evidence type="ECO:0000256" key="5">
    <source>
        <dbReference type="SAM" id="SignalP"/>
    </source>
</evidence>
<dbReference type="AlphaFoldDB" id="A0A6G5QNH5"/>
<feature type="chain" id="PRO_5026083314" evidence="5">
    <location>
        <begin position="21"/>
        <end position="330"/>
    </location>
</feature>
<proteinExistence type="predicted"/>
<dbReference type="EC" id="1.8.2.2" evidence="7"/>
<dbReference type="RefSeq" id="WP_004319071.1">
    <property type="nucleotide sequence ID" value="NZ_CP012543.1"/>
</dbReference>
<evidence type="ECO:0000313" key="7">
    <source>
        <dbReference type="EMBL" id="QCD47122.1"/>
    </source>
</evidence>
<accession>A0A6G5QNH5</accession>
<reference evidence="7 8" key="1">
    <citation type="submission" date="2016-07" db="EMBL/GenBank/DDBJ databases">
        <title>Comparative genomics of the Campylobacter concisus group.</title>
        <authorList>
            <person name="Miller W.G."/>
            <person name="Yee E."/>
            <person name="Chapman M.H."/>
            <person name="Huynh S."/>
            <person name="Bono J.L."/>
            <person name="On S.L.W."/>
            <person name="StLeger J."/>
            <person name="Foster G."/>
            <person name="Parker C.T."/>
        </authorList>
    </citation>
    <scope>NUCLEOTIDE SEQUENCE [LARGE SCALE GENOMIC DNA]</scope>
    <source>
        <strain evidence="7 8">ATCC 33238</strain>
    </source>
</reference>
<dbReference type="KEGG" id="crx:CRECT_1474"/>
<dbReference type="SUPFAM" id="SSF46626">
    <property type="entry name" value="Cytochrome c"/>
    <property type="match status" value="2"/>
</dbReference>
<keyword evidence="1 4" id="KW-0349">Heme</keyword>
<dbReference type="PROSITE" id="PS51007">
    <property type="entry name" value="CYTC"/>
    <property type="match status" value="2"/>
</dbReference>
<dbReference type="Pfam" id="PF21342">
    <property type="entry name" value="SoxA-TsdA_cyt-c"/>
    <property type="match status" value="1"/>
</dbReference>
<dbReference type="InterPro" id="IPR036909">
    <property type="entry name" value="Cyt_c-like_dom_sf"/>
</dbReference>
<feature type="signal peptide" evidence="5">
    <location>
        <begin position="1"/>
        <end position="20"/>
    </location>
</feature>
<dbReference type="Gene3D" id="1.10.760.10">
    <property type="entry name" value="Cytochrome c-like domain"/>
    <property type="match status" value="2"/>
</dbReference>
<keyword evidence="7" id="KW-0560">Oxidoreductase</keyword>
<feature type="domain" description="Cytochrome c" evidence="6">
    <location>
        <begin position="194"/>
        <end position="284"/>
    </location>
</feature>
<dbReference type="EC" id="1.97.1.-" evidence="7"/>
<dbReference type="Pfam" id="PF00034">
    <property type="entry name" value="Cytochrom_C"/>
    <property type="match status" value="1"/>
</dbReference>
<dbReference type="Proteomes" id="UP000502377">
    <property type="component" value="Chromosome"/>
</dbReference>
<keyword evidence="3 4" id="KW-0408">Iron</keyword>
<evidence type="ECO:0000313" key="8">
    <source>
        <dbReference type="Proteomes" id="UP000502377"/>
    </source>
</evidence>
<evidence type="ECO:0000256" key="1">
    <source>
        <dbReference type="ARBA" id="ARBA00022617"/>
    </source>
</evidence>
<keyword evidence="2 4" id="KW-0479">Metal-binding</keyword>
<evidence type="ECO:0000256" key="4">
    <source>
        <dbReference type="PROSITE-ProRule" id="PRU00433"/>
    </source>
</evidence>
<dbReference type="EMBL" id="CP012543">
    <property type="protein sequence ID" value="QCD47122.1"/>
    <property type="molecule type" value="Genomic_DNA"/>
</dbReference>
<protein>
    <submittedName>
        <fullName evidence="7">Bifunctional thiosulfate dehydrogenase / tetrathionate reductase</fullName>
        <ecNumber evidence="7">1.8.2.2</ecNumber>
        <ecNumber evidence="7">1.97.1.-</ecNumber>
    </submittedName>
</protein>
<sequence>MKKVALATLAFPFLLTPAFAFDVAKNKAKNTLPYEVKTQEFRLPAGIDENGIIDEAKLGDSPYAKTVIYGSKLVNETTRHLGPQAKDEKKRFAGNNLSCSSCHANGGVVPNQSPFVGIYARFPQYNSRADQLITLQDRINGCFQRSMSGKPIPANSKEMRAIMTYMQWLSTGYEVGAKVKGQGIPKAEFINRAGDPKNGKKIYADKCASCHGENGEGVLNPEFASGGDYYLFPAIWGKDSYNTGAGMYRLIKAAQFVKTTMPKGDATLSWEDAYDVSAFMNSQERPVKPNREKDFPDLDIKPMDMDVGPYNDGFDENAHRYGPFKPMLKK</sequence>
<dbReference type="GO" id="GO:0020037">
    <property type="term" value="F:heme binding"/>
    <property type="evidence" value="ECO:0007669"/>
    <property type="project" value="InterPro"/>
</dbReference>
<evidence type="ECO:0000256" key="2">
    <source>
        <dbReference type="ARBA" id="ARBA00022723"/>
    </source>
</evidence>
<dbReference type="GO" id="GO:0050338">
    <property type="term" value="F:thiosulfate dehydrogenase activity"/>
    <property type="evidence" value="ECO:0007669"/>
    <property type="project" value="UniProtKB-EC"/>
</dbReference>
<keyword evidence="5" id="KW-0732">Signal</keyword>
<evidence type="ECO:0000259" key="6">
    <source>
        <dbReference type="PROSITE" id="PS51007"/>
    </source>
</evidence>
<dbReference type="InterPro" id="IPR009056">
    <property type="entry name" value="Cyt_c-like_dom"/>
</dbReference>
<dbReference type="GO" id="GO:0009055">
    <property type="term" value="F:electron transfer activity"/>
    <property type="evidence" value="ECO:0007669"/>
    <property type="project" value="InterPro"/>
</dbReference>
<evidence type="ECO:0000256" key="3">
    <source>
        <dbReference type="ARBA" id="ARBA00023004"/>
    </source>
</evidence>
<gene>
    <name evidence="7" type="primary">tsdA</name>
    <name evidence="7" type="ORF">CRECT_1474</name>
</gene>
<dbReference type="PANTHER" id="PTHR35008">
    <property type="entry name" value="BLL4482 PROTEIN-RELATED"/>
    <property type="match status" value="1"/>
</dbReference>
<feature type="domain" description="Cytochrome c" evidence="6">
    <location>
        <begin position="83"/>
        <end position="170"/>
    </location>
</feature>
<dbReference type="PANTHER" id="PTHR35008:SF8">
    <property type="entry name" value="ALCOHOL DEHYDROGENASE CYTOCHROME C SUBUNIT"/>
    <property type="match status" value="1"/>
</dbReference>
<dbReference type="GO" id="GO:0046872">
    <property type="term" value="F:metal ion binding"/>
    <property type="evidence" value="ECO:0007669"/>
    <property type="project" value="UniProtKB-KW"/>
</dbReference>
<organism evidence="7 8">
    <name type="scientific">Campylobacter rectus</name>
    <name type="common">Wolinella recta</name>
    <dbReference type="NCBI Taxonomy" id="203"/>
    <lineage>
        <taxon>Bacteria</taxon>
        <taxon>Pseudomonadati</taxon>
        <taxon>Campylobacterota</taxon>
        <taxon>Epsilonproteobacteria</taxon>
        <taxon>Campylobacterales</taxon>
        <taxon>Campylobacteraceae</taxon>
        <taxon>Campylobacter</taxon>
    </lineage>
</organism>